<dbReference type="SUPFAM" id="SSF48452">
    <property type="entry name" value="TPR-like"/>
    <property type="match status" value="1"/>
</dbReference>
<name>A0A1H7Z906_OLID1</name>
<dbReference type="RefSeq" id="WP_093332754.1">
    <property type="nucleotide sequence ID" value="NZ_FOAF01000015.1"/>
</dbReference>
<dbReference type="Pfam" id="PF14322">
    <property type="entry name" value="SusD-like_3"/>
    <property type="match status" value="1"/>
</dbReference>
<evidence type="ECO:0000256" key="2">
    <source>
        <dbReference type="ARBA" id="ARBA00006275"/>
    </source>
</evidence>
<protein>
    <submittedName>
        <fullName evidence="8">Starch-binding associating with outer membrane</fullName>
    </submittedName>
</protein>
<feature type="domain" description="SusD-like N-terminal" evidence="7">
    <location>
        <begin position="82"/>
        <end position="224"/>
    </location>
</feature>
<keyword evidence="9" id="KW-1185">Reference proteome</keyword>
<dbReference type="OrthoDB" id="5694214at2"/>
<reference evidence="9" key="1">
    <citation type="submission" date="2016-10" db="EMBL/GenBank/DDBJ databases">
        <authorList>
            <person name="Varghese N."/>
            <person name="Submissions S."/>
        </authorList>
    </citation>
    <scope>NUCLEOTIDE SEQUENCE [LARGE SCALE GENOMIC DNA]</scope>
    <source>
        <strain evidence="9">DSM 18733</strain>
    </source>
</reference>
<dbReference type="STRING" id="407022.SAMN05661044_05468"/>
<keyword evidence="5" id="KW-0998">Cell outer membrane</keyword>
<keyword evidence="4" id="KW-0472">Membrane</keyword>
<dbReference type="AlphaFoldDB" id="A0A1H7Z906"/>
<dbReference type="PROSITE" id="PS51257">
    <property type="entry name" value="PROKAR_LIPOPROTEIN"/>
    <property type="match status" value="1"/>
</dbReference>
<comment type="similarity">
    <text evidence="2">Belongs to the SusD family.</text>
</comment>
<dbReference type="InterPro" id="IPR033985">
    <property type="entry name" value="SusD-like_N"/>
</dbReference>
<evidence type="ECO:0000259" key="6">
    <source>
        <dbReference type="Pfam" id="PF07980"/>
    </source>
</evidence>
<evidence type="ECO:0000256" key="5">
    <source>
        <dbReference type="ARBA" id="ARBA00023237"/>
    </source>
</evidence>
<dbReference type="InterPro" id="IPR012944">
    <property type="entry name" value="SusD_RagB_dom"/>
</dbReference>
<keyword evidence="3" id="KW-0732">Signal</keyword>
<evidence type="ECO:0000256" key="4">
    <source>
        <dbReference type="ARBA" id="ARBA00023136"/>
    </source>
</evidence>
<gene>
    <name evidence="8" type="ORF">SAMN05661044_05468</name>
</gene>
<organism evidence="8 9">
    <name type="scientific">Olivibacter domesticus</name>
    <name type="common">Pseudosphingobacterium domesticum</name>
    <dbReference type="NCBI Taxonomy" id="407022"/>
    <lineage>
        <taxon>Bacteria</taxon>
        <taxon>Pseudomonadati</taxon>
        <taxon>Bacteroidota</taxon>
        <taxon>Sphingobacteriia</taxon>
        <taxon>Sphingobacteriales</taxon>
        <taxon>Sphingobacteriaceae</taxon>
        <taxon>Olivibacter</taxon>
    </lineage>
</organism>
<accession>A0A1H7Z906</accession>
<dbReference type="Pfam" id="PF07980">
    <property type="entry name" value="SusD_RagB"/>
    <property type="match status" value="1"/>
</dbReference>
<dbReference type="Gene3D" id="1.25.40.390">
    <property type="match status" value="1"/>
</dbReference>
<evidence type="ECO:0000256" key="1">
    <source>
        <dbReference type="ARBA" id="ARBA00004442"/>
    </source>
</evidence>
<evidence type="ECO:0000313" key="8">
    <source>
        <dbReference type="EMBL" id="SEM54713.1"/>
    </source>
</evidence>
<feature type="domain" description="RagB/SusD" evidence="6">
    <location>
        <begin position="272"/>
        <end position="558"/>
    </location>
</feature>
<comment type="subcellular location">
    <subcellularLocation>
        <location evidence="1">Cell outer membrane</location>
    </subcellularLocation>
</comment>
<evidence type="ECO:0000256" key="3">
    <source>
        <dbReference type="ARBA" id="ARBA00022729"/>
    </source>
</evidence>
<evidence type="ECO:0000259" key="7">
    <source>
        <dbReference type="Pfam" id="PF14322"/>
    </source>
</evidence>
<dbReference type="EMBL" id="FOAF01000015">
    <property type="protein sequence ID" value="SEM54713.1"/>
    <property type="molecule type" value="Genomic_DNA"/>
</dbReference>
<dbReference type="Proteomes" id="UP000199421">
    <property type="component" value="Unassembled WGS sequence"/>
</dbReference>
<sequence length="558" mass="63089">MKKNLIIIVIIFAGITSCKKFLTEENLSGITAENYYTNAAGYESLINSCYASLRGIYSPNPSLFEWGTDIITRGEIELVSGQANEVPAIQLNEYRSLTSDNVPIDTFFTVAYRGIQRCNTAINRANSIPDLAENTKNRRLAEVRFIRAYFYYLLVENFGNVPIVQEEISSPVTHFAPNTEQEVYDFMIAELNTALPNLEANPASTEPGRATQGAARHLLALLYLTRGYKSFGGSSDFEQAAQLAEELMGSSYYALLPTFAEVFQPGNDLNREIILAVQYGAQPGYNGNGQNILFGWRYWREKGFDEVTGLKDYNRRISNFMPTQFLYTLYNTSKDARYDATFLSQLYATKADGAIKAGDLRYYFPYPDQPFTAADSIALKTANPNVEIIRFDKWKQAFNNVGGLEKFPMINKFYDPNAGLPYNNEFAYASTKDVFLFRLAETYLIAAEAYFKLGQLDKAAEKLNAIRQRAAKPGQNMNISAADVNIDFILDERAREQAGEYKRWLDLKRTQRLGRAFEYNTLTKMANPGGVVDKYYLRPIPQSVIDRDTEGYPQNTGY</sequence>
<dbReference type="InterPro" id="IPR011990">
    <property type="entry name" value="TPR-like_helical_dom_sf"/>
</dbReference>
<dbReference type="GO" id="GO:0009279">
    <property type="term" value="C:cell outer membrane"/>
    <property type="evidence" value="ECO:0007669"/>
    <property type="project" value="UniProtKB-SubCell"/>
</dbReference>
<evidence type="ECO:0000313" key="9">
    <source>
        <dbReference type="Proteomes" id="UP000199421"/>
    </source>
</evidence>
<proteinExistence type="inferred from homology"/>